<proteinExistence type="predicted"/>
<sequence length="174" mass="19563">MVGHGLYIPCNSNLSQTDVDTKIIRTDMLNNKIALMLSLTLLTACASKKTDPEDFKLSVKDRFSTNIKGDGIKLFTYKAQLANLAEPDFPLPHNERIEQVKRKSRAQSGKRYKQPDLSDWTQQIELGLSKTLAMTGYCREGFMELSRIIEVGRAEIRGECNEGATEADKQKFSS</sequence>
<dbReference type="EMBL" id="CP000961">
    <property type="protein sequence ID" value="ACA87039.1"/>
    <property type="molecule type" value="Genomic_DNA"/>
</dbReference>
<protein>
    <submittedName>
        <fullName evidence="1">Lipoprotein, putative</fullName>
    </submittedName>
</protein>
<dbReference type="Proteomes" id="UP000002168">
    <property type="component" value="Chromosome"/>
</dbReference>
<reference evidence="1 2" key="1">
    <citation type="submission" date="2008-02" db="EMBL/GenBank/DDBJ databases">
        <title>Complete sequence of Shewanella woodyi ATCC 51908.</title>
        <authorList>
            <consortium name="US DOE Joint Genome Institute"/>
            <person name="Copeland A."/>
            <person name="Lucas S."/>
            <person name="Lapidus A."/>
            <person name="Glavina del Rio T."/>
            <person name="Dalin E."/>
            <person name="Tice H."/>
            <person name="Bruce D."/>
            <person name="Goodwin L."/>
            <person name="Pitluck S."/>
            <person name="Sims D."/>
            <person name="Brettin T."/>
            <person name="Detter J.C."/>
            <person name="Han C."/>
            <person name="Kuske C.R."/>
            <person name="Schmutz J."/>
            <person name="Larimer F."/>
            <person name="Land M."/>
            <person name="Hauser L."/>
            <person name="Kyrpides N."/>
            <person name="Lykidis A."/>
            <person name="Zhao J.-S."/>
            <person name="Richardson P."/>
        </authorList>
    </citation>
    <scope>NUCLEOTIDE SEQUENCE [LARGE SCALE GENOMIC DNA]</scope>
    <source>
        <strain evidence="2">ATCC 51908 / MS32</strain>
    </source>
</reference>
<organism evidence="1 2">
    <name type="scientific">Shewanella woodyi (strain ATCC 51908 / MS32)</name>
    <dbReference type="NCBI Taxonomy" id="392500"/>
    <lineage>
        <taxon>Bacteria</taxon>
        <taxon>Pseudomonadati</taxon>
        <taxon>Pseudomonadota</taxon>
        <taxon>Gammaproteobacteria</taxon>
        <taxon>Alteromonadales</taxon>
        <taxon>Shewanellaceae</taxon>
        <taxon>Shewanella</taxon>
    </lineage>
</organism>
<accession>B1KJ19</accession>
<dbReference type="KEGG" id="swd:Swoo_2763"/>
<keyword evidence="1" id="KW-0449">Lipoprotein</keyword>
<name>B1KJ19_SHEWM</name>
<dbReference type="HOGENOM" id="CLU_128216_0_0_6"/>
<dbReference type="AlphaFoldDB" id="B1KJ19"/>
<gene>
    <name evidence="1" type="ordered locus">Swoo_2763</name>
</gene>
<keyword evidence="2" id="KW-1185">Reference proteome</keyword>
<evidence type="ECO:0000313" key="2">
    <source>
        <dbReference type="Proteomes" id="UP000002168"/>
    </source>
</evidence>
<dbReference type="eggNOG" id="ENOG5033CHF">
    <property type="taxonomic scope" value="Bacteria"/>
</dbReference>
<evidence type="ECO:0000313" key="1">
    <source>
        <dbReference type="EMBL" id="ACA87039.1"/>
    </source>
</evidence>